<protein>
    <submittedName>
        <fullName evidence="2">Uncharacterized protein</fullName>
    </submittedName>
</protein>
<feature type="region of interest" description="Disordered" evidence="1">
    <location>
        <begin position="1"/>
        <end position="24"/>
    </location>
</feature>
<feature type="compositionally biased region" description="Polar residues" evidence="1">
    <location>
        <begin position="562"/>
        <end position="589"/>
    </location>
</feature>
<feature type="region of interest" description="Disordered" evidence="1">
    <location>
        <begin position="661"/>
        <end position="715"/>
    </location>
</feature>
<feature type="compositionally biased region" description="Low complexity" evidence="1">
    <location>
        <begin position="162"/>
        <end position="186"/>
    </location>
</feature>
<gene>
    <name evidence="2" type="ORF">IWQ60_011388</name>
</gene>
<dbReference type="Proteomes" id="UP001150569">
    <property type="component" value="Unassembled WGS sequence"/>
</dbReference>
<feature type="compositionally biased region" description="Pro residues" evidence="1">
    <location>
        <begin position="514"/>
        <end position="530"/>
    </location>
</feature>
<name>A0A9W7ZP28_9FUNG</name>
<feature type="compositionally biased region" description="Low complexity" evidence="1">
    <location>
        <begin position="590"/>
        <end position="610"/>
    </location>
</feature>
<evidence type="ECO:0000313" key="2">
    <source>
        <dbReference type="EMBL" id="KAJ1909045.1"/>
    </source>
</evidence>
<feature type="region of interest" description="Disordered" evidence="1">
    <location>
        <begin position="316"/>
        <end position="468"/>
    </location>
</feature>
<sequence length="764" mass="81356">MAAPNRPNDPSRAQPETERAPASRSLFGSLFNLFSRTEDPGPVLPSPSAVQRLKAEWLMDSEGSQVSEESEDIDSLEGESDSASGSTGSEESSSESGLSVKFNTPEASHRSTSTPPARSPAPLENQDQRQLFTPAQRMYIPRPSAATKHFGAVPPAVPTPTPTATATTSLAAVTSSSNSTPFTVPTPNLPPPPATAAPSRSHGSFDWTHIIQTHPTSEAWPRSLPRPFPARPPTAAPRPYDTPTELDRRGQRLRNLHPVRSQLTGSSVPFPLEPVLGPTTTSETPVPVPRLPTLRVETQHTPLDTYLAATDTVPSPEPHIEHFAGPNLNGWGGPAREVGGPSRRRSNSVDSHSPSVRFHPYGATPSRPYHRSRSRVETSPGRLTRSRPPQSPLARPIGPAKAPPLRPPLGQRDLASKGHVSAKPDVKATVSVPAAVVDHTQREASSSTSQSGVLTHPDRSPESAAEKTLRIDKLEREVHELRALLSRVAKDRPLPIPAATTPKRPTTGAKPADRPPVTPAFPPPSAPPLPTLSTPAGATAAKPITTRSLPLDMRESIRQRAATLQRTSRSVNQFSRPATAAADQSSNSKPTPKTITDTSVTTKTSATTPLVKRRPPPPLPTGAQEATAGKVKMLDMLQEMKHVRLRQTNVCWSPDRTTIIPKHKRKRSPGPASRSGLTAATTTTTTTNATSAGKTKVGESRSIALTTGTPSHGVAAGLERLDAGEGGDGPQRKRVCMRNKENQSAVAGAPASTSATARARSFFR</sequence>
<accession>A0A9W7ZP28</accession>
<evidence type="ECO:0000256" key="1">
    <source>
        <dbReference type="SAM" id="MobiDB-lite"/>
    </source>
</evidence>
<feature type="compositionally biased region" description="Basic and acidic residues" evidence="1">
    <location>
        <begin position="456"/>
        <end position="468"/>
    </location>
</feature>
<reference evidence="2" key="1">
    <citation type="submission" date="2022-07" db="EMBL/GenBank/DDBJ databases">
        <title>Phylogenomic reconstructions and comparative analyses of Kickxellomycotina fungi.</title>
        <authorList>
            <person name="Reynolds N.K."/>
            <person name="Stajich J.E."/>
            <person name="Barry K."/>
            <person name="Grigoriev I.V."/>
            <person name="Crous P."/>
            <person name="Smith M.E."/>
        </authorList>
    </citation>
    <scope>NUCLEOTIDE SEQUENCE</scope>
    <source>
        <strain evidence="2">RSA 861</strain>
    </source>
</reference>
<dbReference type="AlphaFoldDB" id="A0A9W7ZP28"/>
<feature type="compositionally biased region" description="Low complexity" evidence="1">
    <location>
        <begin position="744"/>
        <end position="764"/>
    </location>
</feature>
<dbReference type="OrthoDB" id="10687817at2759"/>
<keyword evidence="3" id="KW-1185">Reference proteome</keyword>
<proteinExistence type="predicted"/>
<feature type="region of interest" description="Disordered" evidence="1">
    <location>
        <begin position="55"/>
        <end position="129"/>
    </location>
</feature>
<feature type="compositionally biased region" description="Low complexity" evidence="1">
    <location>
        <begin position="531"/>
        <end position="541"/>
    </location>
</feature>
<feature type="region of interest" description="Disordered" evidence="1">
    <location>
        <begin position="147"/>
        <end position="201"/>
    </location>
</feature>
<feature type="region of interest" description="Disordered" evidence="1">
    <location>
        <begin position="739"/>
        <end position="764"/>
    </location>
</feature>
<feature type="compositionally biased region" description="Acidic residues" evidence="1">
    <location>
        <begin position="68"/>
        <end position="80"/>
    </location>
</feature>
<feature type="compositionally biased region" description="Polar residues" evidence="1">
    <location>
        <begin position="443"/>
        <end position="453"/>
    </location>
</feature>
<comment type="caution">
    <text evidence="2">The sequence shown here is derived from an EMBL/GenBank/DDBJ whole genome shotgun (WGS) entry which is preliminary data.</text>
</comment>
<feature type="compositionally biased region" description="Low complexity" evidence="1">
    <location>
        <begin position="81"/>
        <end position="99"/>
    </location>
</feature>
<feature type="compositionally biased region" description="Low complexity" evidence="1">
    <location>
        <begin position="110"/>
        <end position="122"/>
    </location>
</feature>
<evidence type="ECO:0000313" key="3">
    <source>
        <dbReference type="Proteomes" id="UP001150569"/>
    </source>
</evidence>
<feature type="compositionally biased region" description="Low complexity" evidence="1">
    <location>
        <begin position="678"/>
        <end position="690"/>
    </location>
</feature>
<feature type="region of interest" description="Disordered" evidence="1">
    <location>
        <begin position="492"/>
        <end position="628"/>
    </location>
</feature>
<dbReference type="EMBL" id="JANBPT010001275">
    <property type="protein sequence ID" value="KAJ1909045.1"/>
    <property type="molecule type" value="Genomic_DNA"/>
</dbReference>
<organism evidence="2 3">
    <name type="scientific">Tieghemiomyces parasiticus</name>
    <dbReference type="NCBI Taxonomy" id="78921"/>
    <lineage>
        <taxon>Eukaryota</taxon>
        <taxon>Fungi</taxon>
        <taxon>Fungi incertae sedis</taxon>
        <taxon>Zoopagomycota</taxon>
        <taxon>Kickxellomycotina</taxon>
        <taxon>Dimargaritomycetes</taxon>
        <taxon>Dimargaritales</taxon>
        <taxon>Dimargaritaceae</taxon>
        <taxon>Tieghemiomyces</taxon>
    </lineage>
</organism>